<protein>
    <submittedName>
        <fullName evidence="1">Uncharacterized protein</fullName>
    </submittedName>
</protein>
<name>A0ACC3N7T4_9PEZI</name>
<evidence type="ECO:0000313" key="1">
    <source>
        <dbReference type="EMBL" id="KAK3711859.1"/>
    </source>
</evidence>
<comment type="caution">
    <text evidence="1">The sequence shown here is derived from an EMBL/GenBank/DDBJ whole genome shotgun (WGS) entry which is preliminary data.</text>
</comment>
<gene>
    <name evidence="1" type="ORF">LTR37_009377</name>
</gene>
<sequence>MVSFRRKSKKEDRREVADELKYQEDGDGESKTMGSKINTLFKQSLDRGKKEALEAQQDLKRSLGLGHRPNLVPPGEADINGEQRTIELGWHPVAGTTGKWFAEKTMIGQAITERIGRYPDPTQHWAVIVGDFVHQLWMDESLEVIYFNEYFKREDWHTFEVGKTRFNDQALRKAGQMTIHNMREKRSAYNLISNNCQNFAVNMLDNIQLGGHQQFATTFEIYQRATGEGTIEELYVDKHPEEQQYPQTLQQDEEEMPQPKRHDTLQFAQQVMDENTTKLDHDC</sequence>
<dbReference type="Proteomes" id="UP001281147">
    <property type="component" value="Unassembled WGS sequence"/>
</dbReference>
<reference evidence="1" key="1">
    <citation type="submission" date="2023-07" db="EMBL/GenBank/DDBJ databases">
        <title>Black Yeasts Isolated from many extreme environments.</title>
        <authorList>
            <person name="Coleine C."/>
            <person name="Stajich J.E."/>
            <person name="Selbmann L."/>
        </authorList>
    </citation>
    <scope>NUCLEOTIDE SEQUENCE</scope>
    <source>
        <strain evidence="1">CCFEE 5714</strain>
    </source>
</reference>
<accession>A0ACC3N7T4</accession>
<keyword evidence="2" id="KW-1185">Reference proteome</keyword>
<proteinExistence type="predicted"/>
<organism evidence="1 2">
    <name type="scientific">Vermiconidia calcicola</name>
    <dbReference type="NCBI Taxonomy" id="1690605"/>
    <lineage>
        <taxon>Eukaryota</taxon>
        <taxon>Fungi</taxon>
        <taxon>Dikarya</taxon>
        <taxon>Ascomycota</taxon>
        <taxon>Pezizomycotina</taxon>
        <taxon>Dothideomycetes</taxon>
        <taxon>Dothideomycetidae</taxon>
        <taxon>Mycosphaerellales</taxon>
        <taxon>Extremaceae</taxon>
        <taxon>Vermiconidia</taxon>
    </lineage>
</organism>
<dbReference type="EMBL" id="JAUTXU010000073">
    <property type="protein sequence ID" value="KAK3711859.1"/>
    <property type="molecule type" value="Genomic_DNA"/>
</dbReference>
<evidence type="ECO:0000313" key="2">
    <source>
        <dbReference type="Proteomes" id="UP001281147"/>
    </source>
</evidence>